<reference evidence="3 4" key="1">
    <citation type="journal article" date="2018" name="Cell">
        <title>The Chara Genome: Secondary Complexity and Implications for Plant Terrestrialization.</title>
        <authorList>
            <person name="Nishiyama T."/>
            <person name="Sakayama H."/>
            <person name="Vries J.D."/>
            <person name="Buschmann H."/>
            <person name="Saint-Marcoux D."/>
            <person name="Ullrich K.K."/>
            <person name="Haas F.B."/>
            <person name="Vanderstraeten L."/>
            <person name="Becker D."/>
            <person name="Lang D."/>
            <person name="Vosolsobe S."/>
            <person name="Rombauts S."/>
            <person name="Wilhelmsson P.K.I."/>
            <person name="Janitza P."/>
            <person name="Kern R."/>
            <person name="Heyl A."/>
            <person name="Rumpler F."/>
            <person name="Villalobos L.I.A.C."/>
            <person name="Clay J.M."/>
            <person name="Skokan R."/>
            <person name="Toyoda A."/>
            <person name="Suzuki Y."/>
            <person name="Kagoshima H."/>
            <person name="Schijlen E."/>
            <person name="Tajeshwar N."/>
            <person name="Catarino B."/>
            <person name="Hetherington A.J."/>
            <person name="Saltykova A."/>
            <person name="Bonnot C."/>
            <person name="Breuninger H."/>
            <person name="Symeonidi A."/>
            <person name="Radhakrishnan G.V."/>
            <person name="Van Nieuwerburgh F."/>
            <person name="Deforce D."/>
            <person name="Chang C."/>
            <person name="Karol K.G."/>
            <person name="Hedrich R."/>
            <person name="Ulvskov P."/>
            <person name="Glockner G."/>
            <person name="Delwiche C.F."/>
            <person name="Petrasek J."/>
            <person name="Van de Peer Y."/>
            <person name="Friml J."/>
            <person name="Beilby M."/>
            <person name="Dolan L."/>
            <person name="Kohara Y."/>
            <person name="Sugano S."/>
            <person name="Fujiyama A."/>
            <person name="Delaux P.-M."/>
            <person name="Quint M."/>
            <person name="TheiBen G."/>
            <person name="Hagemann M."/>
            <person name="Harholt J."/>
            <person name="Dunand C."/>
            <person name="Zachgo S."/>
            <person name="Langdale J."/>
            <person name="Maumus F."/>
            <person name="Straeten D.V.D."/>
            <person name="Gould S.B."/>
            <person name="Rensing S.A."/>
        </authorList>
    </citation>
    <scope>NUCLEOTIDE SEQUENCE [LARGE SCALE GENOMIC DNA]</scope>
    <source>
        <strain evidence="3 4">S276</strain>
    </source>
</reference>
<name>A0A388KFB0_CHABU</name>
<protein>
    <recommendedName>
        <fullName evidence="2">DNA-PKcs N-terminal domain-containing protein</fullName>
    </recommendedName>
</protein>
<evidence type="ECO:0000313" key="3">
    <source>
        <dbReference type="EMBL" id="GBG68752.1"/>
    </source>
</evidence>
<keyword evidence="4" id="KW-1185">Reference proteome</keyword>
<dbReference type="InterPro" id="IPR011989">
    <property type="entry name" value="ARM-like"/>
</dbReference>
<dbReference type="Gene3D" id="1.25.10.10">
    <property type="entry name" value="Leucine-rich Repeat Variant"/>
    <property type="match status" value="1"/>
</dbReference>
<feature type="domain" description="DNA-PKcs N-terminal" evidence="2">
    <location>
        <begin position="52"/>
        <end position="237"/>
    </location>
</feature>
<dbReference type="InterPro" id="IPR046804">
    <property type="entry name" value="DNA-PKcs_N"/>
</dbReference>
<feature type="region of interest" description="Disordered" evidence="1">
    <location>
        <begin position="593"/>
        <end position="616"/>
    </location>
</feature>
<dbReference type="EMBL" id="BFEA01000105">
    <property type="protein sequence ID" value="GBG68752.1"/>
    <property type="molecule type" value="Genomic_DNA"/>
</dbReference>
<dbReference type="SUPFAM" id="SSF48371">
    <property type="entry name" value="ARM repeat"/>
    <property type="match status" value="1"/>
</dbReference>
<dbReference type="Gramene" id="GBG68752">
    <property type="protein sequence ID" value="GBG68752"/>
    <property type="gene ID" value="CBR_g3294"/>
</dbReference>
<dbReference type="STRING" id="69332.A0A388KFB0"/>
<dbReference type="OMA" id="RARESCW"/>
<evidence type="ECO:0000259" key="2">
    <source>
        <dbReference type="Pfam" id="PF20500"/>
    </source>
</evidence>
<gene>
    <name evidence="3" type="ORF">CBR_g3294</name>
</gene>
<accession>A0A388KFB0</accession>
<feature type="region of interest" description="Disordered" evidence="1">
    <location>
        <begin position="521"/>
        <end position="551"/>
    </location>
</feature>
<sequence>MRDRLIEYLRTVNDVISEPSLSGSRAGEVDRLVRDITDLCLNLDDDEDVSFATSVLFDEDEDLGILSSLTSPRMAMEKNQTMAKAREHCLQLVAQFAEKVGGPRMAPYTPSLVDRCFAIFVRDSYSTVKAAALAVITTLVGMMTTSGKSRLPENMVTVLVREVQKRGTATVRAKILILLGLLVEKFEDAMKGKMDTMFEFCLEEMEKQLKSKNGPEYALVAALLKCLDSLLTQFDESQPPGAALRLFARHAHLFRPKLLRDCTTLLPWLLKRFTHQNTSVRDGALLALDRFLIQIAKGLSEQSAAAAAAAGHPSLQNVYKNLMGTFLNILDSVDSPKSEVAIAIRALGRLAAPIVRFSGKDELKRAIGRLVPFGNSALAMIEEGDEMVGHAVTIIGAFADMVVHLDSVDDTLCLFIAQVTGKVVWQFPQLWPKQKLAVYVVLKNLLKALYPKGNIFPIFLNNMVRSSVVRAVDFSPGAEMDVGELPLWPHYVELWSHVLDLEENMQSAANAMSQGSLTAGASLEAHGGDDDGEGGEVTDSASSAEGGGGVVVSEVSNEGLNTKHLSELIYDSIISQTLSLMKELDLDYAVKPPAGAEAEGDSKENTTAGMYMGRKL</sequence>
<dbReference type="Proteomes" id="UP000265515">
    <property type="component" value="Unassembled WGS sequence"/>
</dbReference>
<dbReference type="OrthoDB" id="431717at2759"/>
<evidence type="ECO:0000256" key="1">
    <source>
        <dbReference type="SAM" id="MobiDB-lite"/>
    </source>
</evidence>
<dbReference type="Pfam" id="PF20500">
    <property type="entry name" value="DNA-PKcs_N"/>
    <property type="match status" value="2"/>
</dbReference>
<feature type="domain" description="DNA-PKcs N-terminal" evidence="2">
    <location>
        <begin position="242"/>
        <end position="471"/>
    </location>
</feature>
<evidence type="ECO:0000313" key="4">
    <source>
        <dbReference type="Proteomes" id="UP000265515"/>
    </source>
</evidence>
<proteinExistence type="predicted"/>
<dbReference type="AlphaFoldDB" id="A0A388KFB0"/>
<organism evidence="3 4">
    <name type="scientific">Chara braunii</name>
    <name type="common">Braun's stonewort</name>
    <dbReference type="NCBI Taxonomy" id="69332"/>
    <lineage>
        <taxon>Eukaryota</taxon>
        <taxon>Viridiplantae</taxon>
        <taxon>Streptophyta</taxon>
        <taxon>Charophyceae</taxon>
        <taxon>Charales</taxon>
        <taxon>Characeae</taxon>
        <taxon>Chara</taxon>
    </lineage>
</organism>
<dbReference type="InterPro" id="IPR016024">
    <property type="entry name" value="ARM-type_fold"/>
</dbReference>
<comment type="caution">
    <text evidence="3">The sequence shown here is derived from an EMBL/GenBank/DDBJ whole genome shotgun (WGS) entry which is preliminary data.</text>
</comment>